<feature type="region of interest" description="Disordered" evidence="1">
    <location>
        <begin position="1"/>
        <end position="46"/>
    </location>
</feature>
<name>A0A0L7RKA7_9HYME</name>
<feature type="compositionally biased region" description="Polar residues" evidence="1">
    <location>
        <begin position="34"/>
        <end position="46"/>
    </location>
</feature>
<reference evidence="2 3" key="1">
    <citation type="submission" date="2015-07" db="EMBL/GenBank/DDBJ databases">
        <title>The genome of Habropoda laboriosa.</title>
        <authorList>
            <person name="Pan H."/>
            <person name="Kapheim K."/>
        </authorList>
    </citation>
    <scope>NUCLEOTIDE SEQUENCE [LARGE SCALE GENOMIC DNA]</scope>
    <source>
        <strain evidence="2">0110345459</strain>
    </source>
</reference>
<protein>
    <submittedName>
        <fullName evidence="2">Uncharacterized protein</fullName>
    </submittedName>
</protein>
<feature type="compositionally biased region" description="Basic and acidic residues" evidence="1">
    <location>
        <begin position="91"/>
        <end position="102"/>
    </location>
</feature>
<sequence>MPIYTSTHLKTDNHSKTSARDTSLRKTSIKHLHQQPSFNTPRTSENYHQPAPELLVIRLDQSPPRNTSCLVFLFLFWEMWRMSCERKKRGGTKEAGEREAIRSKLTIDSSETAAWHDPLPRSFPEIDDSVDVKIQSQNDNGTSYFRRRSVGERKEEEEKRKKKRNEVQKRLRRSKLEKKEDLFPRKEEVKPLNTALERSSAPEPIAGNRRLLGFSQSRDDSRHRLLPGRCLTIENGRERNGGNRTKWPKKGNNEATMNRERERTRVESTARNTRK</sequence>
<feature type="compositionally biased region" description="Basic and acidic residues" evidence="1">
    <location>
        <begin position="149"/>
        <end position="169"/>
    </location>
</feature>
<accession>A0A0L7RKA7</accession>
<feature type="compositionally biased region" description="Basic and acidic residues" evidence="1">
    <location>
        <begin position="257"/>
        <end position="268"/>
    </location>
</feature>
<feature type="region of interest" description="Disordered" evidence="1">
    <location>
        <begin position="234"/>
        <end position="275"/>
    </location>
</feature>
<proteinExistence type="predicted"/>
<dbReference type="EMBL" id="KQ414573">
    <property type="protein sequence ID" value="KOC71269.1"/>
    <property type="molecule type" value="Genomic_DNA"/>
</dbReference>
<organism evidence="2 3">
    <name type="scientific">Habropoda laboriosa</name>
    <dbReference type="NCBI Taxonomy" id="597456"/>
    <lineage>
        <taxon>Eukaryota</taxon>
        <taxon>Metazoa</taxon>
        <taxon>Ecdysozoa</taxon>
        <taxon>Arthropoda</taxon>
        <taxon>Hexapoda</taxon>
        <taxon>Insecta</taxon>
        <taxon>Pterygota</taxon>
        <taxon>Neoptera</taxon>
        <taxon>Endopterygota</taxon>
        <taxon>Hymenoptera</taxon>
        <taxon>Apocrita</taxon>
        <taxon>Aculeata</taxon>
        <taxon>Apoidea</taxon>
        <taxon>Anthophila</taxon>
        <taxon>Apidae</taxon>
        <taxon>Habropoda</taxon>
    </lineage>
</organism>
<keyword evidence="3" id="KW-1185">Reference proteome</keyword>
<feature type="region of interest" description="Disordered" evidence="1">
    <location>
        <begin position="87"/>
        <end position="122"/>
    </location>
</feature>
<feature type="compositionally biased region" description="Basic and acidic residues" evidence="1">
    <location>
        <begin position="9"/>
        <end position="24"/>
    </location>
</feature>
<feature type="region of interest" description="Disordered" evidence="1">
    <location>
        <begin position="135"/>
        <end position="179"/>
    </location>
</feature>
<evidence type="ECO:0000313" key="3">
    <source>
        <dbReference type="Proteomes" id="UP000053825"/>
    </source>
</evidence>
<dbReference type="Proteomes" id="UP000053825">
    <property type="component" value="Unassembled WGS sequence"/>
</dbReference>
<dbReference type="AlphaFoldDB" id="A0A0L7RKA7"/>
<evidence type="ECO:0000256" key="1">
    <source>
        <dbReference type="SAM" id="MobiDB-lite"/>
    </source>
</evidence>
<evidence type="ECO:0000313" key="2">
    <source>
        <dbReference type="EMBL" id="KOC71269.1"/>
    </source>
</evidence>
<gene>
    <name evidence="2" type="ORF">WH47_02353</name>
</gene>